<evidence type="ECO:0000259" key="1">
    <source>
        <dbReference type="Pfam" id="PF09209"/>
    </source>
</evidence>
<dbReference type="RefSeq" id="WP_141701398.1">
    <property type="nucleotide sequence ID" value="NZ_LPWD01000055.1"/>
</dbReference>
<dbReference type="SUPFAM" id="SSF48498">
    <property type="entry name" value="Tetracyclin repressor-like, C-terminal domain"/>
    <property type="match status" value="1"/>
</dbReference>
<dbReference type="Proteomes" id="UP000095042">
    <property type="component" value="Unassembled WGS sequence"/>
</dbReference>
<dbReference type="Pfam" id="PF09209">
    <property type="entry name" value="CecR_C"/>
    <property type="match status" value="1"/>
</dbReference>
<evidence type="ECO:0000313" key="3">
    <source>
        <dbReference type="Proteomes" id="UP000095042"/>
    </source>
</evidence>
<dbReference type="Gene3D" id="1.10.357.10">
    <property type="entry name" value="Tetracycline Repressor, domain 2"/>
    <property type="match status" value="1"/>
</dbReference>
<sequence length="150" mass="16993">MLKVAFEGYLRLDNFGPERLKDMPREEALRSFLRQQLQPLLASKEMNHYIRIFAWENVRPSKALSSFVKTSAMPFLDSATDLVRRFLPPGASGEDAMCAAISLMGQCSIFVLNREQFAQPPFDLKIDEAFVERLADFLSALTLQGFAQQA</sequence>
<dbReference type="InterPro" id="IPR015292">
    <property type="entry name" value="Tscrpt_reg_YbiH_C"/>
</dbReference>
<dbReference type="AlphaFoldDB" id="A0A1E3WD63"/>
<reference evidence="2 3" key="1">
    <citation type="journal article" date="2016" name="Environ. Microbiol.">
        <title>New Methyloceanibacter diversity from North Sea sediments includes methanotroph containing solely the soluble methane monooxygenase.</title>
        <authorList>
            <person name="Vekeman B."/>
            <person name="Kerckhof F.M."/>
            <person name="Cremers G."/>
            <person name="de Vos P."/>
            <person name="Vandamme P."/>
            <person name="Boon N."/>
            <person name="Op den Camp H.J."/>
            <person name="Heylen K."/>
        </authorList>
    </citation>
    <scope>NUCLEOTIDE SEQUENCE [LARGE SCALE GENOMIC DNA]</scope>
    <source>
        <strain evidence="2 3">R-67177</strain>
    </source>
</reference>
<comment type="caution">
    <text evidence="2">The sequence shown here is derived from an EMBL/GenBank/DDBJ whole genome shotgun (WGS) entry which is preliminary data.</text>
</comment>
<dbReference type="InterPro" id="IPR036271">
    <property type="entry name" value="Tet_transcr_reg_TetR-rel_C_sf"/>
</dbReference>
<feature type="domain" description="Transcription regulator YbiH C-terminal" evidence="1">
    <location>
        <begin position="26"/>
        <end position="145"/>
    </location>
</feature>
<gene>
    <name evidence="2" type="ORF">AUC71_07925</name>
</gene>
<organism evidence="2 3">
    <name type="scientific">Methyloceanibacter marginalis</name>
    <dbReference type="NCBI Taxonomy" id="1774971"/>
    <lineage>
        <taxon>Bacteria</taxon>
        <taxon>Pseudomonadati</taxon>
        <taxon>Pseudomonadota</taxon>
        <taxon>Alphaproteobacteria</taxon>
        <taxon>Hyphomicrobiales</taxon>
        <taxon>Hyphomicrobiaceae</taxon>
        <taxon>Methyloceanibacter</taxon>
    </lineage>
</organism>
<keyword evidence="3" id="KW-1185">Reference proteome</keyword>
<dbReference type="EMBL" id="LPWD01000055">
    <property type="protein sequence ID" value="ODS03749.1"/>
    <property type="molecule type" value="Genomic_DNA"/>
</dbReference>
<accession>A0A1E3WD63</accession>
<protein>
    <recommendedName>
        <fullName evidence="1">Transcription regulator YbiH C-terminal domain-containing protein</fullName>
    </recommendedName>
</protein>
<proteinExistence type="predicted"/>
<evidence type="ECO:0000313" key="2">
    <source>
        <dbReference type="EMBL" id="ODS03749.1"/>
    </source>
</evidence>
<dbReference type="OrthoDB" id="2356263at2"/>
<name>A0A1E3WD63_9HYPH</name>